<dbReference type="PANTHER" id="PTHR13767:SF2">
    <property type="entry name" value="PSEUDOURIDYLATE SYNTHASE TRUB1"/>
    <property type="match status" value="1"/>
</dbReference>
<dbReference type="NCBIfam" id="TIGR00431">
    <property type="entry name" value="TruB"/>
    <property type="match status" value="1"/>
</dbReference>
<feature type="active site" description="Nucleophile" evidence="5">
    <location>
        <position position="55"/>
    </location>
</feature>
<dbReference type="GO" id="GO:1990481">
    <property type="term" value="P:mRNA pseudouridine synthesis"/>
    <property type="evidence" value="ECO:0007669"/>
    <property type="project" value="TreeGrafter"/>
</dbReference>
<evidence type="ECO:0000256" key="5">
    <source>
        <dbReference type="HAMAP-Rule" id="MF_01080"/>
    </source>
</evidence>
<keyword evidence="3 5" id="KW-0819">tRNA processing</keyword>
<evidence type="ECO:0000256" key="2">
    <source>
        <dbReference type="ARBA" id="ARBA00005642"/>
    </source>
</evidence>
<dbReference type="PANTHER" id="PTHR13767">
    <property type="entry name" value="TRNA-PSEUDOURIDINE SYNTHASE"/>
    <property type="match status" value="1"/>
</dbReference>
<dbReference type="Proteomes" id="UP000243525">
    <property type="component" value="Unassembled WGS sequence"/>
</dbReference>
<dbReference type="SUPFAM" id="SSF55120">
    <property type="entry name" value="Pseudouridine synthase"/>
    <property type="match status" value="1"/>
</dbReference>
<protein>
    <recommendedName>
        <fullName evidence="5">tRNA pseudouridine synthase B</fullName>
        <ecNumber evidence="5">5.4.99.25</ecNumber>
    </recommendedName>
    <alternativeName>
        <fullName evidence="5">tRNA pseudouridine(55) synthase</fullName>
        <shortName evidence="5">Psi55 synthase</shortName>
    </alternativeName>
    <alternativeName>
        <fullName evidence="5">tRNA pseudouridylate synthase</fullName>
    </alternativeName>
    <alternativeName>
        <fullName evidence="5">tRNA-uridine isomerase</fullName>
    </alternativeName>
</protein>
<keyword evidence="8" id="KW-1185">Reference proteome</keyword>
<dbReference type="GO" id="GO:0160148">
    <property type="term" value="F:tRNA pseudouridine(55) synthase activity"/>
    <property type="evidence" value="ECO:0007669"/>
    <property type="project" value="UniProtKB-EC"/>
</dbReference>
<proteinExistence type="inferred from homology"/>
<comment type="catalytic activity">
    <reaction evidence="1 5">
        <text>uridine(55) in tRNA = pseudouridine(55) in tRNA</text>
        <dbReference type="Rhea" id="RHEA:42532"/>
        <dbReference type="Rhea" id="RHEA-COMP:10101"/>
        <dbReference type="Rhea" id="RHEA-COMP:10102"/>
        <dbReference type="ChEBI" id="CHEBI:65314"/>
        <dbReference type="ChEBI" id="CHEBI:65315"/>
        <dbReference type="EC" id="5.4.99.25"/>
    </reaction>
</comment>
<organism evidence="7 8">
    <name type="scientific">Mangrovibacterium marinum</name>
    <dbReference type="NCBI Taxonomy" id="1639118"/>
    <lineage>
        <taxon>Bacteria</taxon>
        <taxon>Pseudomonadati</taxon>
        <taxon>Bacteroidota</taxon>
        <taxon>Bacteroidia</taxon>
        <taxon>Marinilabiliales</taxon>
        <taxon>Prolixibacteraceae</taxon>
        <taxon>Mangrovibacterium</taxon>
    </lineage>
</organism>
<evidence type="ECO:0000256" key="4">
    <source>
        <dbReference type="ARBA" id="ARBA00023235"/>
    </source>
</evidence>
<dbReference type="RefSeq" id="WP_107820575.1">
    <property type="nucleotide sequence ID" value="NZ_QAAD01000001.1"/>
</dbReference>
<feature type="domain" description="Pseudouridine synthase II N-terminal" evidence="6">
    <location>
        <begin position="43"/>
        <end position="188"/>
    </location>
</feature>
<accession>A0A2T5C6A1</accession>
<gene>
    <name evidence="5" type="primary">truB</name>
    <name evidence="7" type="ORF">C8N47_101123</name>
</gene>
<evidence type="ECO:0000256" key="3">
    <source>
        <dbReference type="ARBA" id="ARBA00022694"/>
    </source>
</evidence>
<dbReference type="CDD" id="cd02573">
    <property type="entry name" value="PseudoU_synth_EcTruB"/>
    <property type="match status" value="1"/>
</dbReference>
<evidence type="ECO:0000313" key="7">
    <source>
        <dbReference type="EMBL" id="PTN10474.1"/>
    </source>
</evidence>
<dbReference type="GO" id="GO:0031119">
    <property type="term" value="P:tRNA pseudouridine synthesis"/>
    <property type="evidence" value="ECO:0007669"/>
    <property type="project" value="UniProtKB-UniRule"/>
</dbReference>
<name>A0A2T5C6A1_9BACT</name>
<dbReference type="InterPro" id="IPR002501">
    <property type="entry name" value="PsdUridine_synth_N"/>
</dbReference>
<comment type="caution">
    <text evidence="7">The sequence shown here is derived from an EMBL/GenBank/DDBJ whole genome shotgun (WGS) entry which is preliminary data.</text>
</comment>
<comment type="similarity">
    <text evidence="2 5">Belongs to the pseudouridine synthase TruB family. Type 1 subfamily.</text>
</comment>
<evidence type="ECO:0000313" key="8">
    <source>
        <dbReference type="Proteomes" id="UP000243525"/>
    </source>
</evidence>
<dbReference type="AlphaFoldDB" id="A0A2T5C6A1"/>
<comment type="function">
    <text evidence="5">Responsible for synthesis of pseudouridine from uracil-55 in the psi GC loop of transfer RNAs.</text>
</comment>
<evidence type="ECO:0000259" key="6">
    <source>
        <dbReference type="Pfam" id="PF01509"/>
    </source>
</evidence>
<dbReference type="HAMAP" id="MF_01080">
    <property type="entry name" value="TruB_bact"/>
    <property type="match status" value="1"/>
</dbReference>
<dbReference type="Gene3D" id="3.30.2350.10">
    <property type="entry name" value="Pseudouridine synthase"/>
    <property type="match status" value="1"/>
</dbReference>
<dbReference type="InterPro" id="IPR014780">
    <property type="entry name" value="tRNA_psdUridine_synth_TruB"/>
</dbReference>
<dbReference type="GO" id="GO:0003723">
    <property type="term" value="F:RNA binding"/>
    <property type="evidence" value="ECO:0007669"/>
    <property type="project" value="InterPro"/>
</dbReference>
<dbReference type="Pfam" id="PF01509">
    <property type="entry name" value="TruB_N"/>
    <property type="match status" value="1"/>
</dbReference>
<sequence length="237" mass="26809">MGETPKQYDFQQGEILLFDKALDWTSFDLVKKVRNKLTRALKLKKIKVGHAGTLDPKATGLMILCTGKATKQIDRIQAQTKEYVATLKLGATTPSFDLETEEDQHYPVDQISRELIEQTLGKFLGEQMQVPPVFSAVRVAGKRAYEHARKGQEVKLNAKLIHLYALEVVDFQNNLLVIRVECSKGTYIRALARDLGEALQSGAYLVGLKRTKIGDYRLEEAMDIDYFLENIDLFVTN</sequence>
<reference evidence="7 8" key="1">
    <citation type="submission" date="2018-04" db="EMBL/GenBank/DDBJ databases">
        <title>Genomic Encyclopedia of Archaeal and Bacterial Type Strains, Phase II (KMG-II): from individual species to whole genera.</title>
        <authorList>
            <person name="Goeker M."/>
        </authorList>
    </citation>
    <scope>NUCLEOTIDE SEQUENCE [LARGE SCALE GENOMIC DNA]</scope>
    <source>
        <strain evidence="7 8">DSM 28823</strain>
    </source>
</reference>
<dbReference type="InterPro" id="IPR020103">
    <property type="entry name" value="PsdUridine_synth_cat_dom_sf"/>
</dbReference>
<evidence type="ECO:0000256" key="1">
    <source>
        <dbReference type="ARBA" id="ARBA00000385"/>
    </source>
</evidence>
<dbReference type="OrthoDB" id="9802309at2"/>
<dbReference type="EMBL" id="QAAD01000001">
    <property type="protein sequence ID" value="PTN10474.1"/>
    <property type="molecule type" value="Genomic_DNA"/>
</dbReference>
<keyword evidence="4 5" id="KW-0413">Isomerase</keyword>
<dbReference type="EC" id="5.4.99.25" evidence="5"/>